<dbReference type="EMBL" id="FNCC01000002">
    <property type="protein sequence ID" value="SDF60795.1"/>
    <property type="molecule type" value="Genomic_DNA"/>
</dbReference>
<keyword evidence="2" id="KW-1185">Reference proteome</keyword>
<evidence type="ECO:0000313" key="2">
    <source>
        <dbReference type="Proteomes" id="UP000199623"/>
    </source>
</evidence>
<gene>
    <name evidence="1" type="ORF">SAMN05216553_102292</name>
</gene>
<sequence length="112" mass="12538">MSEIPDDHRSAWTEADRELAATLWGKLTEPAKALFSILIDHPGQKFTGDELAHELGLANGRQSTKSVLSRPGALCTEFGRIPLWSWDYPDGKRARYWTTPEVAGIFRQARGN</sequence>
<organism evidence="1 2">
    <name type="scientific">Lentzea fradiae</name>
    <dbReference type="NCBI Taxonomy" id="200378"/>
    <lineage>
        <taxon>Bacteria</taxon>
        <taxon>Bacillati</taxon>
        <taxon>Actinomycetota</taxon>
        <taxon>Actinomycetes</taxon>
        <taxon>Pseudonocardiales</taxon>
        <taxon>Pseudonocardiaceae</taxon>
        <taxon>Lentzea</taxon>
    </lineage>
</organism>
<protein>
    <submittedName>
        <fullName evidence="1">Uncharacterized protein</fullName>
    </submittedName>
</protein>
<proteinExistence type="predicted"/>
<dbReference type="Proteomes" id="UP000199623">
    <property type="component" value="Unassembled WGS sequence"/>
</dbReference>
<accession>A0A1G7MGG7</accession>
<evidence type="ECO:0000313" key="1">
    <source>
        <dbReference type="EMBL" id="SDF60795.1"/>
    </source>
</evidence>
<dbReference type="RefSeq" id="WP_090046209.1">
    <property type="nucleotide sequence ID" value="NZ_FNCC01000002.1"/>
</dbReference>
<dbReference type="Pfam" id="PF19980">
    <property type="entry name" value="DUF6416"/>
    <property type="match status" value="1"/>
</dbReference>
<dbReference type="AlphaFoldDB" id="A0A1G7MGG7"/>
<reference evidence="2" key="1">
    <citation type="submission" date="2016-10" db="EMBL/GenBank/DDBJ databases">
        <authorList>
            <person name="Varghese N."/>
            <person name="Submissions S."/>
        </authorList>
    </citation>
    <scope>NUCLEOTIDE SEQUENCE [LARGE SCALE GENOMIC DNA]</scope>
    <source>
        <strain evidence="2">CGMCC 4.3506</strain>
    </source>
</reference>
<name>A0A1G7MGG7_9PSEU</name>
<dbReference type="InterPro" id="IPR046301">
    <property type="entry name" value="DUF6416"/>
</dbReference>
<dbReference type="OrthoDB" id="9787127at2"/>